<sequence>MTASIASQITHQIVHATASVASSAFHAIASQPANSTTRAASQTFRIASADWPAWVQAVGSILAILVAIGVAAWQTSESRALLREQEEQARRDAKEAERAKYGKFVALAKTLTKRICQAKVLVMQPEPNIEHLGRVLRNQETVSLALQALQDVRYLELPSAQAINALQQLQSLAPPMSRRLTALADDFRFSTKIDEFFDERNEKKKALVLDLQSIGEKFREFALALGINESEFSDAEWTWR</sequence>
<evidence type="ECO:0000313" key="3">
    <source>
        <dbReference type="Proteomes" id="UP000192761"/>
    </source>
</evidence>
<gene>
    <name evidence="2" type="ORF">SAMN02745857_00448</name>
</gene>
<evidence type="ECO:0000313" key="2">
    <source>
        <dbReference type="EMBL" id="SMC18010.1"/>
    </source>
</evidence>
<dbReference type="EMBL" id="FWXD01000002">
    <property type="protein sequence ID" value="SMC18010.1"/>
    <property type="molecule type" value="Genomic_DNA"/>
</dbReference>
<organism evidence="2 3">
    <name type="scientific">Andreprevotia lacus DSM 23236</name>
    <dbReference type="NCBI Taxonomy" id="1121001"/>
    <lineage>
        <taxon>Bacteria</taxon>
        <taxon>Pseudomonadati</taxon>
        <taxon>Pseudomonadota</taxon>
        <taxon>Betaproteobacteria</taxon>
        <taxon>Neisseriales</taxon>
        <taxon>Chitinibacteraceae</taxon>
        <taxon>Andreprevotia</taxon>
    </lineage>
</organism>
<dbReference type="RefSeq" id="WP_139798601.1">
    <property type="nucleotide sequence ID" value="NZ_FWXD01000002.1"/>
</dbReference>
<keyword evidence="3" id="KW-1185">Reference proteome</keyword>
<dbReference type="AlphaFoldDB" id="A0A1W1X2M0"/>
<dbReference type="Proteomes" id="UP000192761">
    <property type="component" value="Unassembled WGS sequence"/>
</dbReference>
<feature type="transmembrane region" description="Helical" evidence="1">
    <location>
        <begin position="53"/>
        <end position="73"/>
    </location>
</feature>
<proteinExistence type="predicted"/>
<keyword evidence="1" id="KW-1133">Transmembrane helix</keyword>
<keyword evidence="1" id="KW-0812">Transmembrane</keyword>
<name>A0A1W1X2M0_9NEIS</name>
<evidence type="ECO:0008006" key="4">
    <source>
        <dbReference type="Google" id="ProtNLM"/>
    </source>
</evidence>
<evidence type="ECO:0000256" key="1">
    <source>
        <dbReference type="SAM" id="Phobius"/>
    </source>
</evidence>
<accession>A0A1W1X2M0</accession>
<protein>
    <recommendedName>
        <fullName evidence="4">Transmembrane protein</fullName>
    </recommendedName>
</protein>
<keyword evidence="1" id="KW-0472">Membrane</keyword>
<reference evidence="2 3" key="1">
    <citation type="submission" date="2017-04" db="EMBL/GenBank/DDBJ databases">
        <authorList>
            <person name="Afonso C.L."/>
            <person name="Miller P.J."/>
            <person name="Scott M.A."/>
            <person name="Spackman E."/>
            <person name="Goraichik I."/>
            <person name="Dimitrov K.M."/>
            <person name="Suarez D.L."/>
            <person name="Swayne D.E."/>
        </authorList>
    </citation>
    <scope>NUCLEOTIDE SEQUENCE [LARGE SCALE GENOMIC DNA]</scope>
    <source>
        <strain evidence="2 3">DSM 23236</strain>
    </source>
</reference>